<evidence type="ECO:0000313" key="8">
    <source>
        <dbReference type="Proteomes" id="UP001159042"/>
    </source>
</evidence>
<evidence type="ECO:0000256" key="5">
    <source>
        <dbReference type="ARBA" id="ARBA00023180"/>
    </source>
</evidence>
<feature type="signal peptide" evidence="6">
    <location>
        <begin position="1"/>
        <end position="20"/>
    </location>
</feature>
<comment type="similarity">
    <text evidence="1">Belongs to the peptidase S28 family.</text>
</comment>
<evidence type="ECO:0000256" key="6">
    <source>
        <dbReference type="SAM" id="SignalP"/>
    </source>
</evidence>
<dbReference type="GO" id="GO:0008239">
    <property type="term" value="F:dipeptidyl-peptidase activity"/>
    <property type="evidence" value="ECO:0007669"/>
    <property type="project" value="TreeGrafter"/>
</dbReference>
<dbReference type="AlphaFoldDB" id="A0AAV8WE85"/>
<dbReference type="InterPro" id="IPR042269">
    <property type="entry name" value="Ser_carbopepase_S28_SKS"/>
</dbReference>
<gene>
    <name evidence="7" type="ORF">NQ315_001043</name>
</gene>
<dbReference type="PANTHER" id="PTHR11010:SF5">
    <property type="entry name" value="RE36938P-RELATED"/>
    <property type="match status" value="1"/>
</dbReference>
<dbReference type="Proteomes" id="UP001159042">
    <property type="component" value="Unassembled WGS sequence"/>
</dbReference>
<organism evidence="7 8">
    <name type="scientific">Exocentrus adspersus</name>
    <dbReference type="NCBI Taxonomy" id="1586481"/>
    <lineage>
        <taxon>Eukaryota</taxon>
        <taxon>Metazoa</taxon>
        <taxon>Ecdysozoa</taxon>
        <taxon>Arthropoda</taxon>
        <taxon>Hexapoda</taxon>
        <taxon>Insecta</taxon>
        <taxon>Pterygota</taxon>
        <taxon>Neoptera</taxon>
        <taxon>Endopterygota</taxon>
        <taxon>Coleoptera</taxon>
        <taxon>Polyphaga</taxon>
        <taxon>Cucujiformia</taxon>
        <taxon>Chrysomeloidea</taxon>
        <taxon>Cerambycidae</taxon>
        <taxon>Lamiinae</taxon>
        <taxon>Acanthocinini</taxon>
        <taxon>Exocentrus</taxon>
    </lineage>
</organism>
<dbReference type="GO" id="GO:0070008">
    <property type="term" value="F:serine-type exopeptidase activity"/>
    <property type="evidence" value="ECO:0007669"/>
    <property type="project" value="InterPro"/>
</dbReference>
<feature type="chain" id="PRO_5043586280" description="Serine protease K12H4.7" evidence="6">
    <location>
        <begin position="21"/>
        <end position="484"/>
    </location>
</feature>
<keyword evidence="4" id="KW-0378">Hydrolase</keyword>
<accession>A0AAV8WE85</accession>
<keyword evidence="5" id="KW-0325">Glycoprotein</keyword>
<reference evidence="7 8" key="1">
    <citation type="journal article" date="2023" name="Insect Mol. Biol.">
        <title>Genome sequencing provides insights into the evolution of gene families encoding plant cell wall-degrading enzymes in longhorned beetles.</title>
        <authorList>
            <person name="Shin N.R."/>
            <person name="Okamura Y."/>
            <person name="Kirsch R."/>
            <person name="Pauchet Y."/>
        </authorList>
    </citation>
    <scope>NUCLEOTIDE SEQUENCE [LARGE SCALE GENOMIC DNA]</scope>
    <source>
        <strain evidence="7">EAD_L_NR</strain>
    </source>
</reference>
<dbReference type="Pfam" id="PF05577">
    <property type="entry name" value="Peptidase_S28"/>
    <property type="match status" value="1"/>
</dbReference>
<dbReference type="GO" id="GO:0006508">
    <property type="term" value="P:proteolysis"/>
    <property type="evidence" value="ECO:0007669"/>
    <property type="project" value="UniProtKB-KW"/>
</dbReference>
<comment type="caution">
    <text evidence="7">The sequence shown here is derived from an EMBL/GenBank/DDBJ whole genome shotgun (WGS) entry which is preliminary data.</text>
</comment>
<keyword evidence="2" id="KW-0645">Protease</keyword>
<evidence type="ECO:0000256" key="4">
    <source>
        <dbReference type="ARBA" id="ARBA00022801"/>
    </source>
</evidence>
<proteinExistence type="inferred from homology"/>
<dbReference type="Gene3D" id="1.20.120.980">
    <property type="entry name" value="Serine carboxypeptidase S28, SKS domain"/>
    <property type="match status" value="1"/>
</dbReference>
<sequence>MKTSLAVGSILLFNLALGSGDITNLFKVKRPVPTGPPRNVSEIYMSYFSQKLDHFHDDDTTMWNQRYFVSTENFDATNRNVVFLMLGGEEEIDSNWMMYGQWVVSSRKYGALLMYLEHRFYGQSQPLPDVSIESLRYLSSEQALGDATEFIKSMNQVYNLAPDAKWIVFGGSYSGALAAWLRLKQPDLVYGAVCSSGPLLAELDFSDYHQVVIDDLTASSEQCMTSLTTALTQVEDLLANPKQAEGLTSIFNLCSPIEGLERNDIRVSNFFRTLLTPFSNAAQYSGQVKISIDDLCGIMTYEAAGKEIQRLANVKALVDGMECVNYDYMSYVYALKDTVRKAGDVRQWFYQTCNEFGWFQTSSRADLQFGLGVPIGYYTQLCSDVFGEGYTEDAMKAVVDQTNLDYGGLGIENTASNVVYIYGSADPWHKVGITESDNPNITVLYVEGMSHCQDMTEATRPETAQLTAAKKETDRMIGVWLGYN</sequence>
<dbReference type="Gene3D" id="3.40.50.1820">
    <property type="entry name" value="alpha/beta hydrolase"/>
    <property type="match status" value="1"/>
</dbReference>
<evidence type="ECO:0008006" key="9">
    <source>
        <dbReference type="Google" id="ProtNLM"/>
    </source>
</evidence>
<keyword evidence="8" id="KW-1185">Reference proteome</keyword>
<dbReference type="PANTHER" id="PTHR11010">
    <property type="entry name" value="PROTEASE S28 PRO-X CARBOXYPEPTIDASE-RELATED"/>
    <property type="match status" value="1"/>
</dbReference>
<evidence type="ECO:0000256" key="1">
    <source>
        <dbReference type="ARBA" id="ARBA00011079"/>
    </source>
</evidence>
<dbReference type="InterPro" id="IPR029058">
    <property type="entry name" value="AB_hydrolase_fold"/>
</dbReference>
<name>A0AAV8WE85_9CUCU</name>
<evidence type="ECO:0000313" key="7">
    <source>
        <dbReference type="EMBL" id="KAJ8924887.1"/>
    </source>
</evidence>
<dbReference type="InterPro" id="IPR008758">
    <property type="entry name" value="Peptidase_S28"/>
</dbReference>
<evidence type="ECO:0000256" key="3">
    <source>
        <dbReference type="ARBA" id="ARBA00022729"/>
    </source>
</evidence>
<dbReference type="SUPFAM" id="SSF53474">
    <property type="entry name" value="alpha/beta-Hydrolases"/>
    <property type="match status" value="1"/>
</dbReference>
<keyword evidence="3 6" id="KW-0732">Signal</keyword>
<protein>
    <recommendedName>
        <fullName evidence="9">Serine protease K12H4.7</fullName>
    </recommendedName>
</protein>
<evidence type="ECO:0000256" key="2">
    <source>
        <dbReference type="ARBA" id="ARBA00022670"/>
    </source>
</evidence>
<dbReference type="EMBL" id="JANEYG010000002">
    <property type="protein sequence ID" value="KAJ8924887.1"/>
    <property type="molecule type" value="Genomic_DNA"/>
</dbReference>